<proteinExistence type="predicted"/>
<evidence type="ECO:0000313" key="1">
    <source>
        <dbReference type="EMBL" id="AFC21867.1"/>
    </source>
</evidence>
<organism evidence="1 2">
    <name type="scientific">Cronobacter phage vB_CsaM_GAP32</name>
    <dbReference type="NCBI Taxonomy" id="1141136"/>
    <lineage>
        <taxon>Viruses</taxon>
        <taxon>Duplodnaviria</taxon>
        <taxon>Heunggongvirae</taxon>
        <taxon>Uroviricota</taxon>
        <taxon>Caudoviricetes</taxon>
        <taxon>Mimasvirus</taxon>
        <taxon>Mimasvirus GAP32</taxon>
    </lineage>
</organism>
<dbReference type="RefSeq" id="YP_006987522.1">
    <property type="nucleotide sequence ID" value="NC_019401.1"/>
</dbReference>
<sequence length="150" mass="17771">MSKVLKHVSLVTENCEVFTLNGSDLIWTDYQKQDDIRNPFERSMSEVLGLCFSKDSQILLEKSFISSLQFNKRTDITWVEFVFDNDETEIVTICWPEGEENRYLTEHPGQRWFVTPEGNFMFQSWYATDKERMINLDESIYDLRAMDKKA</sequence>
<reference evidence="1 2" key="1">
    <citation type="journal article" date="2014" name="Virology">
        <title>Supersize me: Cronobacter sakazakii phage GAP32.</title>
        <authorList>
            <person name="Abbasifar R."/>
            <person name="Griffiths M.W."/>
            <person name="Sabour P.M."/>
            <person name="Ackermann H.-W."/>
            <person name="Vandersteegen K."/>
            <person name="Lavigne R."/>
            <person name="Noben J.-P."/>
            <person name="Villa A.A."/>
            <person name="Abbasifar A."/>
            <person name="Nash J.H.E."/>
            <person name="Kropinski A.M."/>
        </authorList>
    </citation>
    <scope>NUCLEOTIDE SEQUENCE [LARGE SCALE GENOMIC DNA]</scope>
    <source>
        <strain evidence="1">GAP-32</strain>
    </source>
</reference>
<dbReference type="Proteomes" id="UP000000457">
    <property type="component" value="Segment"/>
</dbReference>
<accession>K4F7Q6</accession>
<dbReference type="KEGG" id="vg:13994157"/>
<protein>
    <submittedName>
        <fullName evidence="1">Uncharacterized protein</fullName>
    </submittedName>
</protein>
<gene>
    <name evidence="1" type="ORF">GAP32_414</name>
</gene>
<dbReference type="GeneID" id="13994157"/>
<name>K4F7Q6_9CAUD</name>
<keyword evidence="2" id="KW-1185">Reference proteome</keyword>
<evidence type="ECO:0000313" key="2">
    <source>
        <dbReference type="Proteomes" id="UP000000457"/>
    </source>
</evidence>
<dbReference type="EMBL" id="JN882285">
    <property type="protein sequence ID" value="AFC21867.1"/>
    <property type="molecule type" value="Genomic_DNA"/>
</dbReference>